<comment type="caution">
    <text evidence="2">The sequence shown here is derived from an EMBL/GenBank/DDBJ whole genome shotgun (WGS) entry which is preliminary data.</text>
</comment>
<dbReference type="InterPro" id="IPR041698">
    <property type="entry name" value="Methyltransf_25"/>
</dbReference>
<dbReference type="Gene3D" id="3.40.50.150">
    <property type="entry name" value="Vaccinia Virus protein VP39"/>
    <property type="match status" value="1"/>
</dbReference>
<reference evidence="3" key="1">
    <citation type="journal article" date="2019" name="Int. J. Syst. Evol. Microbiol.">
        <title>The Global Catalogue of Microorganisms (GCM) 10K type strain sequencing project: providing services to taxonomists for standard genome sequencing and annotation.</title>
        <authorList>
            <consortium name="The Broad Institute Genomics Platform"/>
            <consortium name="The Broad Institute Genome Sequencing Center for Infectious Disease"/>
            <person name="Wu L."/>
            <person name="Ma J."/>
        </authorList>
    </citation>
    <scope>NUCLEOTIDE SEQUENCE [LARGE SCALE GENOMIC DNA]</scope>
    <source>
        <strain evidence="3">CCUG 55854</strain>
    </source>
</reference>
<accession>A0ABW3LZQ5</accession>
<dbReference type="EMBL" id="JBHTKN010000016">
    <property type="protein sequence ID" value="MFD1043936.1"/>
    <property type="molecule type" value="Genomic_DNA"/>
</dbReference>
<feature type="domain" description="Methyltransferase" evidence="1">
    <location>
        <begin position="44"/>
        <end position="138"/>
    </location>
</feature>
<keyword evidence="2" id="KW-0808">Transferase</keyword>
<dbReference type="CDD" id="cd02440">
    <property type="entry name" value="AdoMet_MTases"/>
    <property type="match status" value="1"/>
</dbReference>
<name>A0ABW3LZQ5_9GAMM</name>
<dbReference type="GO" id="GO:0032259">
    <property type="term" value="P:methylation"/>
    <property type="evidence" value="ECO:0007669"/>
    <property type="project" value="UniProtKB-KW"/>
</dbReference>
<dbReference type="SUPFAM" id="SSF53335">
    <property type="entry name" value="S-adenosyl-L-methionine-dependent methyltransferases"/>
    <property type="match status" value="1"/>
</dbReference>
<dbReference type="GO" id="GO:0008168">
    <property type="term" value="F:methyltransferase activity"/>
    <property type="evidence" value="ECO:0007669"/>
    <property type="project" value="UniProtKB-KW"/>
</dbReference>
<evidence type="ECO:0000313" key="2">
    <source>
        <dbReference type="EMBL" id="MFD1043936.1"/>
    </source>
</evidence>
<evidence type="ECO:0000259" key="1">
    <source>
        <dbReference type="Pfam" id="PF13649"/>
    </source>
</evidence>
<keyword evidence="3" id="KW-1185">Reference proteome</keyword>
<evidence type="ECO:0000313" key="3">
    <source>
        <dbReference type="Proteomes" id="UP001597033"/>
    </source>
</evidence>
<gene>
    <name evidence="2" type="ORF">ACFQ2N_16405</name>
</gene>
<dbReference type="Pfam" id="PF13649">
    <property type="entry name" value="Methyltransf_25"/>
    <property type="match status" value="1"/>
</dbReference>
<proteinExistence type="predicted"/>
<organism evidence="2 3">
    <name type="scientific">Pseudoxanthomonas kaohsiungensis</name>
    <dbReference type="NCBI Taxonomy" id="283923"/>
    <lineage>
        <taxon>Bacteria</taxon>
        <taxon>Pseudomonadati</taxon>
        <taxon>Pseudomonadota</taxon>
        <taxon>Gammaproteobacteria</taxon>
        <taxon>Lysobacterales</taxon>
        <taxon>Lysobacteraceae</taxon>
        <taxon>Pseudoxanthomonas</taxon>
    </lineage>
</organism>
<dbReference type="InterPro" id="IPR029063">
    <property type="entry name" value="SAM-dependent_MTases_sf"/>
</dbReference>
<keyword evidence="2" id="KW-0489">Methyltransferase</keyword>
<dbReference type="Proteomes" id="UP001597033">
    <property type="component" value="Unassembled WGS sequence"/>
</dbReference>
<dbReference type="RefSeq" id="WP_379655921.1">
    <property type="nucleotide sequence ID" value="NZ_JBHTKN010000016.1"/>
</dbReference>
<protein>
    <submittedName>
        <fullName evidence="2">Methyltransferase domain-containing protein</fullName>
    </submittedName>
</protein>
<sequence length="215" mass="23767">MACAFLPDWPLGNRYHYYYAQAKLRSDPLYPGVCEALRDTRAPVLDLGCGIGLLAHALQQDGIRVRYFGVDNDARKIASARRAAARAGLLDAGFETLDLSKALPPHRGSVAILDVMQFFEPARQVAIVDALVGMLDPGAVLVIRTGLDDGSPRARITRAGDFLARGLRWMNAAPRHYPEAAMLRARFEAAGLRSEFTPLYGDTPFNNWRVVAWRE</sequence>